<feature type="compositionally biased region" description="Low complexity" evidence="1">
    <location>
        <begin position="93"/>
        <end position="105"/>
    </location>
</feature>
<accession>A0A4Y6UAU9</accession>
<dbReference type="AlphaFoldDB" id="A0A4Y6UAU9"/>
<evidence type="ECO:0000313" key="3">
    <source>
        <dbReference type="EMBL" id="QDH14070.1"/>
    </source>
</evidence>
<feature type="transmembrane region" description="Helical" evidence="2">
    <location>
        <begin position="325"/>
        <end position="343"/>
    </location>
</feature>
<reference evidence="3 4" key="1">
    <citation type="submission" date="2019-03" db="EMBL/GenBank/DDBJ databases">
        <title>The complete genome sequence of Swingsia_sp. F3b2 LMG30590(T).</title>
        <authorList>
            <person name="Chua K.-O."/>
            <person name="Chan K.-G."/>
            <person name="See-Too W.-S."/>
        </authorList>
    </citation>
    <scope>NUCLEOTIDE SEQUENCE [LARGE SCALE GENOMIC DNA]</scope>
    <source>
        <strain evidence="3 4">F3b2</strain>
    </source>
</reference>
<evidence type="ECO:0000256" key="2">
    <source>
        <dbReference type="SAM" id="Phobius"/>
    </source>
</evidence>
<protein>
    <submittedName>
        <fullName evidence="3">Uncharacterized protein</fullName>
    </submittedName>
</protein>
<feature type="compositionally biased region" description="Pro residues" evidence="1">
    <location>
        <begin position="112"/>
        <end position="124"/>
    </location>
</feature>
<keyword evidence="4" id="KW-1185">Reference proteome</keyword>
<proteinExistence type="predicted"/>
<gene>
    <name evidence="3" type="ORF">E3E12_07645</name>
</gene>
<organism evidence="3 4">
    <name type="scientific">Formicincola oecophyllae</name>
    <dbReference type="NCBI Taxonomy" id="2558361"/>
    <lineage>
        <taxon>Bacteria</taxon>
        <taxon>Pseudomonadati</taxon>
        <taxon>Pseudomonadota</taxon>
        <taxon>Alphaproteobacteria</taxon>
        <taxon>Acetobacterales</taxon>
        <taxon>Acetobacteraceae</taxon>
        <taxon>Formicincola</taxon>
    </lineage>
</organism>
<dbReference type="KEGG" id="swf:E3E12_07645"/>
<evidence type="ECO:0000256" key="1">
    <source>
        <dbReference type="SAM" id="MobiDB-lite"/>
    </source>
</evidence>
<keyword evidence="2" id="KW-0472">Membrane</keyword>
<feature type="transmembrane region" description="Helical" evidence="2">
    <location>
        <begin position="229"/>
        <end position="247"/>
    </location>
</feature>
<dbReference type="RefSeq" id="WP_141443774.1">
    <property type="nucleotide sequence ID" value="NZ_CP038231.1"/>
</dbReference>
<name>A0A4Y6UAU9_9PROT</name>
<feature type="transmembrane region" description="Helical" evidence="2">
    <location>
        <begin position="152"/>
        <end position="172"/>
    </location>
</feature>
<dbReference type="Proteomes" id="UP000318709">
    <property type="component" value="Chromosome"/>
</dbReference>
<sequence length="349" mass="37825">MPYTSRLEADLAALEDLFEGKRPTGSQKHLPQAPELVATSYGPNLGSYGKMRDSRYLPTGQDSDAAPGEQGKARQVGAASSPEQAGSRSGKVSAHAPSSALPPSAKGAVQPSAPPQPGRNPDIPPEAYSEPDARDLLNAQAAEYVGAQANTLLVGVGGVLAALVGWTIGNALSAPLPYTLNLGFSVLLGTLGSAGLTLSALYLARASLWPWVPHQQHGTTPGLFLDKGIYWLLFTLGGTCLLFLYGYGWRVFWENTHSLTKPQPMEWGVVLAACATLVVMTWLFLMVGRTVWLDGTLQQHRPDWHGEMNRLRYIWHRTKDWRLRGFFWALCLGGLFSLLFVGLDHVKHG</sequence>
<dbReference type="EMBL" id="CP038231">
    <property type="protein sequence ID" value="QDH14070.1"/>
    <property type="molecule type" value="Genomic_DNA"/>
</dbReference>
<evidence type="ECO:0000313" key="4">
    <source>
        <dbReference type="Proteomes" id="UP000318709"/>
    </source>
</evidence>
<feature type="transmembrane region" description="Helical" evidence="2">
    <location>
        <begin position="267"/>
        <end position="287"/>
    </location>
</feature>
<keyword evidence="2" id="KW-0812">Transmembrane</keyword>
<feature type="transmembrane region" description="Helical" evidence="2">
    <location>
        <begin position="184"/>
        <end position="208"/>
    </location>
</feature>
<keyword evidence="2" id="KW-1133">Transmembrane helix</keyword>
<feature type="region of interest" description="Disordered" evidence="1">
    <location>
        <begin position="18"/>
        <end position="130"/>
    </location>
</feature>